<name>A0A0M3IJ95_ASCLU</name>
<evidence type="ECO:0000313" key="2">
    <source>
        <dbReference type="Proteomes" id="UP000036681"/>
    </source>
</evidence>
<feature type="compositionally biased region" description="Basic and acidic residues" evidence="1">
    <location>
        <begin position="85"/>
        <end position="100"/>
    </location>
</feature>
<organism evidence="2 3">
    <name type="scientific">Ascaris lumbricoides</name>
    <name type="common">Giant roundworm</name>
    <dbReference type="NCBI Taxonomy" id="6252"/>
    <lineage>
        <taxon>Eukaryota</taxon>
        <taxon>Metazoa</taxon>
        <taxon>Ecdysozoa</taxon>
        <taxon>Nematoda</taxon>
        <taxon>Chromadorea</taxon>
        <taxon>Rhabditida</taxon>
        <taxon>Spirurina</taxon>
        <taxon>Ascaridomorpha</taxon>
        <taxon>Ascaridoidea</taxon>
        <taxon>Ascarididae</taxon>
        <taxon>Ascaris</taxon>
    </lineage>
</organism>
<dbReference type="WBParaSite" id="ALUE_0001869801-mRNA-1">
    <property type="protein sequence ID" value="ALUE_0001869801-mRNA-1"/>
    <property type="gene ID" value="ALUE_0001869801"/>
</dbReference>
<sequence length="100" mass="11408">MGKKLLLKLCKSSDVSEAQNVSYLGFWESECGNRNLRMKRNGNLDSASIVDGEFFHETDEPFVQKLSLDPQIESTEQKTSPKRMSVPEEIRPERIDSAKM</sequence>
<dbReference type="Proteomes" id="UP000036681">
    <property type="component" value="Unplaced"/>
</dbReference>
<evidence type="ECO:0000313" key="3">
    <source>
        <dbReference type="WBParaSite" id="ALUE_0001869801-mRNA-1"/>
    </source>
</evidence>
<feature type="region of interest" description="Disordered" evidence="1">
    <location>
        <begin position="65"/>
        <end position="100"/>
    </location>
</feature>
<reference evidence="3" key="1">
    <citation type="submission" date="2017-02" db="UniProtKB">
        <authorList>
            <consortium name="WormBaseParasite"/>
        </authorList>
    </citation>
    <scope>IDENTIFICATION</scope>
</reference>
<keyword evidence="2" id="KW-1185">Reference proteome</keyword>
<evidence type="ECO:0000256" key="1">
    <source>
        <dbReference type="SAM" id="MobiDB-lite"/>
    </source>
</evidence>
<proteinExistence type="predicted"/>
<protein>
    <submittedName>
        <fullName evidence="3">Ovule protein</fullName>
    </submittedName>
</protein>
<accession>A0A0M3IJ95</accession>
<dbReference type="AlphaFoldDB" id="A0A0M3IJ95"/>